<dbReference type="GO" id="GO:0005829">
    <property type="term" value="C:cytosol"/>
    <property type="evidence" value="ECO:0007669"/>
    <property type="project" value="TreeGrafter"/>
</dbReference>
<evidence type="ECO:0000313" key="6">
    <source>
        <dbReference type="Proteomes" id="UP001195483"/>
    </source>
</evidence>
<dbReference type="InterPro" id="IPR018149">
    <property type="entry name" value="Lys-tRNA-synth_II_C"/>
</dbReference>
<evidence type="ECO:0000256" key="1">
    <source>
        <dbReference type="ARBA" id="ARBA00022598"/>
    </source>
</evidence>
<organism evidence="5 6">
    <name type="scientific">Potamilus streckersoni</name>
    <dbReference type="NCBI Taxonomy" id="2493646"/>
    <lineage>
        <taxon>Eukaryota</taxon>
        <taxon>Metazoa</taxon>
        <taxon>Spiralia</taxon>
        <taxon>Lophotrochozoa</taxon>
        <taxon>Mollusca</taxon>
        <taxon>Bivalvia</taxon>
        <taxon>Autobranchia</taxon>
        <taxon>Heteroconchia</taxon>
        <taxon>Palaeoheterodonta</taxon>
        <taxon>Unionida</taxon>
        <taxon>Unionoidea</taxon>
        <taxon>Unionidae</taxon>
        <taxon>Ambleminae</taxon>
        <taxon>Lampsilini</taxon>
        <taxon>Potamilus</taxon>
    </lineage>
</organism>
<feature type="domain" description="Aminoacyl-transfer RNA synthetases class-II family profile" evidence="4">
    <location>
        <begin position="1"/>
        <end position="293"/>
    </location>
</feature>
<dbReference type="InterPro" id="IPR004364">
    <property type="entry name" value="Aa-tRNA-synt_II"/>
</dbReference>
<dbReference type="GO" id="GO:0005524">
    <property type="term" value="F:ATP binding"/>
    <property type="evidence" value="ECO:0007669"/>
    <property type="project" value="UniProtKB-KW"/>
</dbReference>
<protein>
    <recommendedName>
        <fullName evidence="4">Aminoacyl-transfer RNA synthetases class-II family profile domain-containing protein</fullName>
    </recommendedName>
</protein>
<dbReference type="NCBIfam" id="TIGR00462">
    <property type="entry name" value="genX"/>
    <property type="match status" value="1"/>
</dbReference>
<dbReference type="InterPro" id="IPR045864">
    <property type="entry name" value="aa-tRNA-synth_II/BPL/LPL"/>
</dbReference>
<evidence type="ECO:0000313" key="5">
    <source>
        <dbReference type="EMBL" id="KAK3606909.1"/>
    </source>
</evidence>
<proteinExistence type="predicted"/>
<dbReference type="InterPro" id="IPR004525">
    <property type="entry name" value="EpmA"/>
</dbReference>
<dbReference type="InterPro" id="IPR006195">
    <property type="entry name" value="aa-tRNA-synth_II"/>
</dbReference>
<evidence type="ECO:0000256" key="2">
    <source>
        <dbReference type="ARBA" id="ARBA00022741"/>
    </source>
</evidence>
<dbReference type="SUPFAM" id="SSF55681">
    <property type="entry name" value="Class II aaRS and biotin synthetases"/>
    <property type="match status" value="1"/>
</dbReference>
<dbReference type="GO" id="GO:0004824">
    <property type="term" value="F:lysine-tRNA ligase activity"/>
    <property type="evidence" value="ECO:0007669"/>
    <property type="project" value="InterPro"/>
</dbReference>
<keyword evidence="6" id="KW-1185">Reference proteome</keyword>
<keyword evidence="2" id="KW-0547">Nucleotide-binding</keyword>
<dbReference type="GO" id="GO:0000049">
    <property type="term" value="F:tRNA binding"/>
    <property type="evidence" value="ECO:0007669"/>
    <property type="project" value="TreeGrafter"/>
</dbReference>
<dbReference type="AlphaFoldDB" id="A0AAE0TAP5"/>
<dbReference type="Proteomes" id="UP001195483">
    <property type="component" value="Unassembled WGS sequence"/>
</dbReference>
<reference evidence="5" key="2">
    <citation type="journal article" date="2021" name="Genome Biol. Evol.">
        <title>Developing a high-quality reference genome for a parasitic bivalve with doubly uniparental inheritance (Bivalvia: Unionida).</title>
        <authorList>
            <person name="Smith C.H."/>
        </authorList>
    </citation>
    <scope>NUCLEOTIDE SEQUENCE</scope>
    <source>
        <strain evidence="5">CHS0354</strain>
        <tissue evidence="5">Mantle</tissue>
    </source>
</reference>
<sequence>MLRQRDALMRLETPFLTSFPSLEVYIESVPATPFASKPVRYLRTSPEYEMKRLLCEGAGKIFQLCRCFRQDEFGTIHNPEFTMLEWYAPDMPLDGIIAETDDLLQEIIGCGSGEIINYNELFIRYTGYTPSDIDFSLFRTLCTAHNLTVPSSLDASADPDEYLHFLMGLLIEPQIGQERPIFVRDFPLSQAALAQLNADGQTAARFEAYYKGVELCNGYQEINSYEEQYTRFKELAAKRKALGKTEYLPDTFFLEALKTGNMPPCSGNALGVDRLIMLALNKSSLADITAFTADRC</sequence>
<dbReference type="PRINTS" id="PR00982">
    <property type="entry name" value="TRNASYNTHLYS"/>
</dbReference>
<dbReference type="PROSITE" id="PS50862">
    <property type="entry name" value="AA_TRNA_LIGASE_II"/>
    <property type="match status" value="1"/>
</dbReference>
<evidence type="ECO:0000259" key="4">
    <source>
        <dbReference type="PROSITE" id="PS50862"/>
    </source>
</evidence>
<dbReference type="NCBIfam" id="NF006828">
    <property type="entry name" value="PRK09350.1"/>
    <property type="match status" value="1"/>
</dbReference>
<reference evidence="5" key="3">
    <citation type="submission" date="2023-05" db="EMBL/GenBank/DDBJ databases">
        <authorList>
            <person name="Smith C.H."/>
        </authorList>
    </citation>
    <scope>NUCLEOTIDE SEQUENCE</scope>
    <source>
        <strain evidence="5">CHS0354</strain>
        <tissue evidence="5">Mantle</tissue>
    </source>
</reference>
<keyword evidence="1" id="KW-0436">Ligase</keyword>
<name>A0AAE0TAP5_9BIVA</name>
<keyword evidence="3" id="KW-0067">ATP-binding</keyword>
<dbReference type="Pfam" id="PF00152">
    <property type="entry name" value="tRNA-synt_2"/>
    <property type="match status" value="1"/>
</dbReference>
<dbReference type="Gene3D" id="3.30.930.10">
    <property type="entry name" value="Bira Bifunctional Protein, Domain 2"/>
    <property type="match status" value="1"/>
</dbReference>
<dbReference type="PANTHER" id="PTHR42918:SF6">
    <property type="entry name" value="ELONGATION FACTOR P--(R)-BETA-LYSINE LIGASE"/>
    <property type="match status" value="1"/>
</dbReference>
<reference evidence="5" key="1">
    <citation type="journal article" date="2021" name="Genome Biol. Evol.">
        <title>A High-Quality Reference Genome for a Parasitic Bivalve with Doubly Uniparental Inheritance (Bivalvia: Unionida).</title>
        <authorList>
            <person name="Smith C.H."/>
        </authorList>
    </citation>
    <scope>NUCLEOTIDE SEQUENCE</scope>
    <source>
        <strain evidence="5">CHS0354</strain>
    </source>
</reference>
<dbReference type="EMBL" id="JAEAOA010001141">
    <property type="protein sequence ID" value="KAK3606909.1"/>
    <property type="molecule type" value="Genomic_DNA"/>
</dbReference>
<comment type="caution">
    <text evidence="5">The sequence shown here is derived from an EMBL/GenBank/DDBJ whole genome shotgun (WGS) entry which is preliminary data.</text>
</comment>
<accession>A0AAE0TAP5</accession>
<dbReference type="PANTHER" id="PTHR42918">
    <property type="entry name" value="LYSYL-TRNA SYNTHETASE"/>
    <property type="match status" value="1"/>
</dbReference>
<gene>
    <name evidence="5" type="ORF">CHS0354_018505</name>
</gene>
<evidence type="ECO:0000256" key="3">
    <source>
        <dbReference type="ARBA" id="ARBA00022840"/>
    </source>
</evidence>
<dbReference type="GO" id="GO:0006430">
    <property type="term" value="P:lysyl-tRNA aminoacylation"/>
    <property type="evidence" value="ECO:0007669"/>
    <property type="project" value="InterPro"/>
</dbReference>